<dbReference type="EMBL" id="KN835993">
    <property type="protein sequence ID" value="KIK33218.1"/>
    <property type="molecule type" value="Genomic_DNA"/>
</dbReference>
<name>A0A0D0AMG7_9AGAM</name>
<feature type="non-terminal residue" evidence="1">
    <location>
        <position position="197"/>
    </location>
</feature>
<gene>
    <name evidence="1" type="ORF">CY34DRAFT_50310</name>
</gene>
<proteinExistence type="predicted"/>
<dbReference type="AlphaFoldDB" id="A0A0D0AMG7"/>
<evidence type="ECO:0008006" key="3">
    <source>
        <dbReference type="Google" id="ProtNLM"/>
    </source>
</evidence>
<accession>A0A0D0AMG7</accession>
<dbReference type="InParanoid" id="A0A0D0AMG7"/>
<dbReference type="OrthoDB" id="3260975at2759"/>
<sequence length="197" mass="22269">FHGDGQASENPADFLKSFNHAMRQQAVTLLSNKLDAYGDYLGISSQAKTWFKALSSADKTTWAAFVATFKKRWPPVVTAEKTKAEYERDLLDHILGSAEVGKKTTLYDRECWTHVVWAMKVLQLATSMGIKQGTSMIWQVCSKLPSVVKDLLKDDEYKTWANFMKAVMELKGSRLAEKQEQHLSQTQELKALYADLA</sequence>
<dbReference type="HOGENOM" id="CLU_037286_1_0_1"/>
<feature type="non-terminal residue" evidence="1">
    <location>
        <position position="1"/>
    </location>
</feature>
<organism evidence="1 2">
    <name type="scientific">Suillus luteus UH-Slu-Lm8-n1</name>
    <dbReference type="NCBI Taxonomy" id="930992"/>
    <lineage>
        <taxon>Eukaryota</taxon>
        <taxon>Fungi</taxon>
        <taxon>Dikarya</taxon>
        <taxon>Basidiomycota</taxon>
        <taxon>Agaricomycotina</taxon>
        <taxon>Agaricomycetes</taxon>
        <taxon>Agaricomycetidae</taxon>
        <taxon>Boletales</taxon>
        <taxon>Suillineae</taxon>
        <taxon>Suillaceae</taxon>
        <taxon>Suillus</taxon>
    </lineage>
</organism>
<protein>
    <recommendedName>
        <fullName evidence="3">Retrotransposon gag domain-containing protein</fullName>
    </recommendedName>
</protein>
<reference evidence="2" key="2">
    <citation type="submission" date="2015-01" db="EMBL/GenBank/DDBJ databases">
        <title>Evolutionary Origins and Diversification of the Mycorrhizal Mutualists.</title>
        <authorList>
            <consortium name="DOE Joint Genome Institute"/>
            <consortium name="Mycorrhizal Genomics Consortium"/>
            <person name="Kohler A."/>
            <person name="Kuo A."/>
            <person name="Nagy L.G."/>
            <person name="Floudas D."/>
            <person name="Copeland A."/>
            <person name="Barry K.W."/>
            <person name="Cichocki N."/>
            <person name="Veneault-Fourrey C."/>
            <person name="LaButti K."/>
            <person name="Lindquist E.A."/>
            <person name="Lipzen A."/>
            <person name="Lundell T."/>
            <person name="Morin E."/>
            <person name="Murat C."/>
            <person name="Riley R."/>
            <person name="Ohm R."/>
            <person name="Sun H."/>
            <person name="Tunlid A."/>
            <person name="Henrissat B."/>
            <person name="Grigoriev I.V."/>
            <person name="Hibbett D.S."/>
            <person name="Martin F."/>
        </authorList>
    </citation>
    <scope>NUCLEOTIDE SEQUENCE [LARGE SCALE GENOMIC DNA]</scope>
    <source>
        <strain evidence="2">UH-Slu-Lm8-n1</strain>
    </source>
</reference>
<evidence type="ECO:0000313" key="2">
    <source>
        <dbReference type="Proteomes" id="UP000054485"/>
    </source>
</evidence>
<dbReference type="Proteomes" id="UP000054485">
    <property type="component" value="Unassembled WGS sequence"/>
</dbReference>
<keyword evidence="2" id="KW-1185">Reference proteome</keyword>
<evidence type="ECO:0000313" key="1">
    <source>
        <dbReference type="EMBL" id="KIK33218.1"/>
    </source>
</evidence>
<reference evidence="1 2" key="1">
    <citation type="submission" date="2014-04" db="EMBL/GenBank/DDBJ databases">
        <authorList>
            <consortium name="DOE Joint Genome Institute"/>
            <person name="Kuo A."/>
            <person name="Ruytinx J."/>
            <person name="Rineau F."/>
            <person name="Colpaert J."/>
            <person name="Kohler A."/>
            <person name="Nagy L.G."/>
            <person name="Floudas D."/>
            <person name="Copeland A."/>
            <person name="Barry K.W."/>
            <person name="Cichocki N."/>
            <person name="Veneault-Fourrey C."/>
            <person name="LaButti K."/>
            <person name="Lindquist E.A."/>
            <person name="Lipzen A."/>
            <person name="Lundell T."/>
            <person name="Morin E."/>
            <person name="Murat C."/>
            <person name="Sun H."/>
            <person name="Tunlid A."/>
            <person name="Henrissat B."/>
            <person name="Grigoriev I.V."/>
            <person name="Hibbett D.S."/>
            <person name="Martin F."/>
            <person name="Nordberg H.P."/>
            <person name="Cantor M.N."/>
            <person name="Hua S.X."/>
        </authorList>
    </citation>
    <scope>NUCLEOTIDE SEQUENCE [LARGE SCALE GENOMIC DNA]</scope>
    <source>
        <strain evidence="1 2">UH-Slu-Lm8-n1</strain>
    </source>
</reference>